<evidence type="ECO:0000313" key="1">
    <source>
        <dbReference type="EMBL" id="MDR6202496.1"/>
    </source>
</evidence>
<organism evidence="1 2">
    <name type="scientific">Paraburkholderia graminis</name>
    <dbReference type="NCBI Taxonomy" id="60548"/>
    <lineage>
        <taxon>Bacteria</taxon>
        <taxon>Pseudomonadati</taxon>
        <taxon>Pseudomonadota</taxon>
        <taxon>Betaproteobacteria</taxon>
        <taxon>Burkholderiales</taxon>
        <taxon>Burkholderiaceae</taxon>
        <taxon>Paraburkholderia</taxon>
    </lineage>
</organism>
<sequence>MLGFSPQFRPNSLGQKGSGLKAEAQDGISWLNANQKREVLRGIERCVALKHSNSTRCRAASAALGLARKRFASRWHCYTCGPVDVHAQMNEFLDPERLELKEPTLPEAIEQINRDLASFLEFTNISHEKYRSTATVALCLHPEDPAAYLSEQFPTVTGDAFRRHYLARACIEAIYAEQALQNLKGDSAWYRVSVAQRQIGLFEGSYSDPFSSKERVEFASLGGQARGRKTEPVRAELVRLLNKLRPHGGWVDESEVIKAVAIPLFQFSQTNGGYLKESSFKQTIRRWLQDREHKDIQAAFRSSAR</sequence>
<protein>
    <submittedName>
        <fullName evidence="1">Uncharacterized protein</fullName>
    </submittedName>
</protein>
<accession>A0ABD5CB55</accession>
<reference evidence="1 2" key="1">
    <citation type="submission" date="2023-08" db="EMBL/GenBank/DDBJ databases">
        <title>Genome sequencing of plant associated microbes to promote plant fitness in Sorghum bicolor and Oryza sativa.</title>
        <authorList>
            <person name="Coleman-Derr D."/>
        </authorList>
    </citation>
    <scope>NUCLEOTIDE SEQUENCE [LARGE SCALE GENOMIC DNA]</scope>
    <source>
        <strain evidence="1 2">SLBN-33</strain>
    </source>
</reference>
<evidence type="ECO:0000313" key="2">
    <source>
        <dbReference type="Proteomes" id="UP001245184"/>
    </source>
</evidence>
<dbReference type="AlphaFoldDB" id="A0ABD5CB55"/>
<proteinExistence type="predicted"/>
<dbReference type="Proteomes" id="UP001245184">
    <property type="component" value="Unassembled WGS sequence"/>
</dbReference>
<gene>
    <name evidence="1" type="ORF">QF025_001216</name>
</gene>
<name>A0ABD5CB55_9BURK</name>
<dbReference type="EMBL" id="JAVIZN010000002">
    <property type="protein sequence ID" value="MDR6202496.1"/>
    <property type="molecule type" value="Genomic_DNA"/>
</dbReference>
<comment type="caution">
    <text evidence="1">The sequence shown here is derived from an EMBL/GenBank/DDBJ whole genome shotgun (WGS) entry which is preliminary data.</text>
</comment>